<evidence type="ECO:0000313" key="3">
    <source>
        <dbReference type="Proteomes" id="UP000230069"/>
    </source>
</evidence>
<dbReference type="InterPro" id="IPR055290">
    <property type="entry name" value="At3g26010-like"/>
</dbReference>
<dbReference type="PANTHER" id="PTHR35546:SF100">
    <property type="entry name" value="F-BOX DOMAIN-CONTAINING PROTEIN"/>
    <property type="match status" value="1"/>
</dbReference>
<dbReference type="SUPFAM" id="SSF81383">
    <property type="entry name" value="F-box domain"/>
    <property type="match status" value="1"/>
</dbReference>
<evidence type="ECO:0000259" key="1">
    <source>
        <dbReference type="Pfam" id="PF24750"/>
    </source>
</evidence>
<organism evidence="2 3">
    <name type="scientific">Aquilegia coerulea</name>
    <name type="common">Rocky mountain columbine</name>
    <dbReference type="NCBI Taxonomy" id="218851"/>
    <lineage>
        <taxon>Eukaryota</taxon>
        <taxon>Viridiplantae</taxon>
        <taxon>Streptophyta</taxon>
        <taxon>Embryophyta</taxon>
        <taxon>Tracheophyta</taxon>
        <taxon>Spermatophyta</taxon>
        <taxon>Magnoliopsida</taxon>
        <taxon>Ranunculales</taxon>
        <taxon>Ranunculaceae</taxon>
        <taxon>Thalictroideae</taxon>
        <taxon>Aquilegia</taxon>
    </lineage>
</organism>
<dbReference type="InterPro" id="IPR056592">
    <property type="entry name" value="Beta-prop_At3g26010-like"/>
</dbReference>
<keyword evidence="3" id="KW-1185">Reference proteome</keyword>
<dbReference type="PANTHER" id="PTHR35546">
    <property type="entry name" value="F-BOX PROTEIN INTERACTION DOMAIN PROTEIN-RELATED"/>
    <property type="match status" value="1"/>
</dbReference>
<proteinExistence type="predicted"/>
<dbReference type="OrthoDB" id="1916346at2759"/>
<dbReference type="Proteomes" id="UP000230069">
    <property type="component" value="Unassembled WGS sequence"/>
</dbReference>
<dbReference type="AlphaFoldDB" id="A0A2G5EA33"/>
<evidence type="ECO:0000313" key="2">
    <source>
        <dbReference type="EMBL" id="PIA52590.1"/>
    </source>
</evidence>
<name>A0A2G5EA33_AQUCA</name>
<dbReference type="InterPro" id="IPR036047">
    <property type="entry name" value="F-box-like_dom_sf"/>
</dbReference>
<dbReference type="EMBL" id="KZ305027">
    <property type="protein sequence ID" value="PIA52590.1"/>
    <property type="molecule type" value="Genomic_DNA"/>
</dbReference>
<accession>A0A2G5EA33</accession>
<feature type="domain" description="F-box protein At3g26010-like beta-propeller" evidence="1">
    <location>
        <begin position="112"/>
        <end position="233"/>
    </location>
</feature>
<sequence>MSALDAIQERRRKFVEDLAKRQRKDVEIIVREGALTYLPAKAVLKFRSICRDWNLIISNPFFNHKQSHSHRNMSGFFNQSPSGKPSFISLDEAAYGVPDPSLSFLKVPVDIRSSTNGLLLCQGQTNQLYYVCNPVNKEWTVLPKPSCQHGTDPAAVIVFEPSVLNFAADYKVICPFASTDFPGATEFEIYSSEKKTWEVSREICFNQRVQSGSGIYMNKTIYWTIANGILAFDPINEHASAHSNYSTLNATLVEMYGRLCYANFKSSKFTVSLVDLYQSTMPMNYKGHRTSSKLSIDVDANFIGNITHPRVLPSIGGDVFVFLAGERLASYHAFTGEFKVLSTNMRLSGKCFPYVNSLVSVSSN</sequence>
<dbReference type="Pfam" id="PF24750">
    <property type="entry name" value="b-prop_At3g26010-like"/>
    <property type="match status" value="1"/>
</dbReference>
<reference evidence="2 3" key="1">
    <citation type="submission" date="2017-09" db="EMBL/GenBank/DDBJ databases">
        <title>WGS assembly of Aquilegia coerulea Goldsmith.</title>
        <authorList>
            <person name="Hodges S."/>
            <person name="Kramer E."/>
            <person name="Nordborg M."/>
            <person name="Tomkins J."/>
            <person name="Borevitz J."/>
            <person name="Derieg N."/>
            <person name="Yan J."/>
            <person name="Mihaltcheva S."/>
            <person name="Hayes R.D."/>
            <person name="Rokhsar D."/>
        </authorList>
    </citation>
    <scope>NUCLEOTIDE SEQUENCE [LARGE SCALE GENOMIC DNA]</scope>
    <source>
        <strain evidence="3">cv. Goldsmith</strain>
    </source>
</reference>
<gene>
    <name evidence="2" type="ORF">AQUCO_01000460v1</name>
</gene>
<dbReference type="STRING" id="218851.A0A2G5EA33"/>
<protein>
    <recommendedName>
        <fullName evidence="1">F-box protein At3g26010-like beta-propeller domain-containing protein</fullName>
    </recommendedName>
</protein>
<dbReference type="InParanoid" id="A0A2G5EA33"/>